<name>A0A1F4ZBJ8_9BACT</name>
<evidence type="ECO:0000313" key="2">
    <source>
        <dbReference type="Proteomes" id="UP000177080"/>
    </source>
</evidence>
<proteinExistence type="predicted"/>
<dbReference type="STRING" id="1797259.A2989_03650"/>
<comment type="caution">
    <text evidence="1">The sequence shown here is derived from an EMBL/GenBank/DDBJ whole genome shotgun (WGS) entry which is preliminary data.</text>
</comment>
<dbReference type="AlphaFoldDB" id="A0A1F4ZBJ8"/>
<accession>A0A1F4ZBJ8</accession>
<gene>
    <name evidence="1" type="ORF">A2989_03650</name>
</gene>
<dbReference type="Proteomes" id="UP000177080">
    <property type="component" value="Unassembled WGS sequence"/>
</dbReference>
<sequence>MYPYYRALYIAAKNLSISTSPYLNRKIPLGISHSIVNITRPTPVVPDSIYLLNLTPSSEIELLEEGASLL</sequence>
<organism evidence="1 2">
    <name type="scientific">Candidatus Amesbacteria bacterium RIFCSPLOWO2_01_FULL_48_25</name>
    <dbReference type="NCBI Taxonomy" id="1797259"/>
    <lineage>
        <taxon>Bacteria</taxon>
        <taxon>Candidatus Amesiibacteriota</taxon>
    </lineage>
</organism>
<protein>
    <submittedName>
        <fullName evidence="1">Uncharacterized protein</fullName>
    </submittedName>
</protein>
<evidence type="ECO:0000313" key="1">
    <source>
        <dbReference type="EMBL" id="OGD03749.1"/>
    </source>
</evidence>
<dbReference type="EMBL" id="MEXN01000005">
    <property type="protein sequence ID" value="OGD03749.1"/>
    <property type="molecule type" value="Genomic_DNA"/>
</dbReference>
<reference evidence="1 2" key="1">
    <citation type="journal article" date="2016" name="Nat. Commun.">
        <title>Thousands of microbial genomes shed light on interconnected biogeochemical processes in an aquifer system.</title>
        <authorList>
            <person name="Anantharaman K."/>
            <person name="Brown C.T."/>
            <person name="Hug L.A."/>
            <person name="Sharon I."/>
            <person name="Castelle C.J."/>
            <person name="Probst A.J."/>
            <person name="Thomas B.C."/>
            <person name="Singh A."/>
            <person name="Wilkins M.J."/>
            <person name="Karaoz U."/>
            <person name="Brodie E.L."/>
            <person name="Williams K.H."/>
            <person name="Hubbard S.S."/>
            <person name="Banfield J.F."/>
        </authorList>
    </citation>
    <scope>NUCLEOTIDE SEQUENCE [LARGE SCALE GENOMIC DNA]</scope>
</reference>